<accession>A0ABT7XUP9</accession>
<keyword evidence="6 14" id="KW-0732">Signal</keyword>
<comment type="similarity">
    <text evidence="2 12 13">Belongs to the TonB-dependent receptor family.</text>
</comment>
<dbReference type="InterPro" id="IPR012910">
    <property type="entry name" value="Plug_dom"/>
</dbReference>
<feature type="signal peptide" evidence="14">
    <location>
        <begin position="1"/>
        <end position="24"/>
    </location>
</feature>
<evidence type="ECO:0000256" key="10">
    <source>
        <dbReference type="ARBA" id="ARBA00023170"/>
    </source>
</evidence>
<dbReference type="SUPFAM" id="SSF56935">
    <property type="entry name" value="Porins"/>
    <property type="match status" value="1"/>
</dbReference>
<evidence type="ECO:0000256" key="13">
    <source>
        <dbReference type="RuleBase" id="RU003357"/>
    </source>
</evidence>
<dbReference type="InterPro" id="IPR000531">
    <property type="entry name" value="Beta-barrel_TonB"/>
</dbReference>
<dbReference type="Pfam" id="PF07715">
    <property type="entry name" value="Plug"/>
    <property type="match status" value="1"/>
</dbReference>
<dbReference type="InterPro" id="IPR037066">
    <property type="entry name" value="Plug_dom_sf"/>
</dbReference>
<keyword evidence="4 12" id="KW-1134">Transmembrane beta strand</keyword>
<evidence type="ECO:0000256" key="11">
    <source>
        <dbReference type="ARBA" id="ARBA00023237"/>
    </source>
</evidence>
<dbReference type="Pfam" id="PF00593">
    <property type="entry name" value="TonB_dep_Rec_b-barrel"/>
    <property type="match status" value="1"/>
</dbReference>
<feature type="chain" id="PRO_5046351849" evidence="14">
    <location>
        <begin position="25"/>
        <end position="627"/>
    </location>
</feature>
<keyword evidence="8 13" id="KW-0798">TonB box</keyword>
<comment type="subcellular location">
    <subcellularLocation>
        <location evidence="1 12">Cell outer membrane</location>
        <topology evidence="1 12">Multi-pass membrane protein</topology>
    </subcellularLocation>
</comment>
<evidence type="ECO:0000256" key="4">
    <source>
        <dbReference type="ARBA" id="ARBA00022452"/>
    </source>
</evidence>
<dbReference type="RefSeq" id="WP_289832150.1">
    <property type="nucleotide sequence ID" value="NZ_JAUEDK010000072.1"/>
</dbReference>
<keyword evidence="9 12" id="KW-0472">Membrane</keyword>
<dbReference type="EMBL" id="JAUEDK010000072">
    <property type="protein sequence ID" value="MDN0077517.1"/>
    <property type="molecule type" value="Genomic_DNA"/>
</dbReference>
<reference evidence="17" key="1">
    <citation type="submission" date="2023-06" db="EMBL/GenBank/DDBJ databases">
        <authorList>
            <person name="Zhang S."/>
        </authorList>
    </citation>
    <scope>NUCLEOTIDE SEQUENCE</scope>
    <source>
        <strain evidence="17">SG2303</strain>
    </source>
</reference>
<feature type="domain" description="TonB-dependent receptor-like beta-barrel" evidence="15">
    <location>
        <begin position="173"/>
        <end position="600"/>
    </location>
</feature>
<evidence type="ECO:0000256" key="3">
    <source>
        <dbReference type="ARBA" id="ARBA00022448"/>
    </source>
</evidence>
<keyword evidence="11 12" id="KW-0998">Cell outer membrane</keyword>
<evidence type="ECO:0000256" key="7">
    <source>
        <dbReference type="ARBA" id="ARBA00023065"/>
    </source>
</evidence>
<organism evidence="17 18">
    <name type="scientific">Crenobacter oryzisoli</name>
    <dbReference type="NCBI Taxonomy" id="3056844"/>
    <lineage>
        <taxon>Bacteria</taxon>
        <taxon>Pseudomonadati</taxon>
        <taxon>Pseudomonadota</taxon>
        <taxon>Betaproteobacteria</taxon>
        <taxon>Neisseriales</taxon>
        <taxon>Neisseriaceae</taxon>
        <taxon>Crenobacter</taxon>
    </lineage>
</organism>
<evidence type="ECO:0000256" key="9">
    <source>
        <dbReference type="ARBA" id="ARBA00023136"/>
    </source>
</evidence>
<dbReference type="PANTHER" id="PTHR30069">
    <property type="entry name" value="TONB-DEPENDENT OUTER MEMBRANE RECEPTOR"/>
    <property type="match status" value="1"/>
</dbReference>
<evidence type="ECO:0000256" key="12">
    <source>
        <dbReference type="PROSITE-ProRule" id="PRU01360"/>
    </source>
</evidence>
<name>A0ABT7XUP9_9NEIS</name>
<evidence type="ECO:0000256" key="2">
    <source>
        <dbReference type="ARBA" id="ARBA00009810"/>
    </source>
</evidence>
<evidence type="ECO:0000259" key="15">
    <source>
        <dbReference type="Pfam" id="PF00593"/>
    </source>
</evidence>
<evidence type="ECO:0000256" key="8">
    <source>
        <dbReference type="ARBA" id="ARBA00023077"/>
    </source>
</evidence>
<sequence>MTTATHHPLALAVALALSSSLAHAANLPEYRGEDVVVTATRQAQPLDKTLSDVTVIDRDEIEQAGADSLATLLARQPGVQISNNGGAGKTTSVYLRGANANQTLVLVDGVRIVSATEGTTSIQSIPLEQIDHIEIVRGPASSLYGADAIGGVIQVFTKKGEGPASFTANLGVGDRGTLQAGVGVSGKTGNTAYALSVSQDQTRGFSASNANNPSFNPDRDGDANTAYTANVTQTWAPGQELTVRLFQSFDRSDFDNFGNTDPNLQDVVKTRLTGQSVESKNALTDAWTSTVRYARSQDRSETFINGNFAQHDSLFTTTQDDVLWQNDIKTRVGSFLAGASYTRQKVESSQPLDRTSRYGQAAFAGYQGEFGRNLLQASVRHDDDSQFGGKTTGQASYGFKLDGGWLLRAGYGTGFKAPTFNDLYYPFISFAPFPGSYSGNPNLKPETSHNGEVEVRWTGQGSHASLVAFRNRIDNLIDLVTDGAGNMTSVNVNRANIDGVTLAAGTSIWYGIDLNGTATFQNPENLETGKWLDRRARQTATISASRAFGPVTLGAEWQAVGRRFDDPANLVPLHGYAVANLFANYEVSRDWSLNARVNNVANRDYELARGYNTGGLGWFFGARYAPK</sequence>
<keyword evidence="3 12" id="KW-0813">Transport</keyword>
<comment type="caution">
    <text evidence="17">The sequence shown here is derived from an EMBL/GenBank/DDBJ whole genome shotgun (WGS) entry which is preliminary data.</text>
</comment>
<dbReference type="InterPro" id="IPR039426">
    <property type="entry name" value="TonB-dep_rcpt-like"/>
</dbReference>
<gene>
    <name evidence="17" type="ORF">QU481_22090</name>
</gene>
<evidence type="ECO:0000256" key="5">
    <source>
        <dbReference type="ARBA" id="ARBA00022692"/>
    </source>
</evidence>
<protein>
    <submittedName>
        <fullName evidence="17">TonB-dependent receptor</fullName>
    </submittedName>
</protein>
<keyword evidence="10 17" id="KW-0675">Receptor</keyword>
<evidence type="ECO:0000256" key="14">
    <source>
        <dbReference type="SAM" id="SignalP"/>
    </source>
</evidence>
<dbReference type="PANTHER" id="PTHR30069:SF53">
    <property type="entry name" value="COLICIN I RECEPTOR-RELATED"/>
    <property type="match status" value="1"/>
</dbReference>
<keyword evidence="7" id="KW-0406">Ion transport</keyword>
<evidence type="ECO:0000313" key="17">
    <source>
        <dbReference type="EMBL" id="MDN0077517.1"/>
    </source>
</evidence>
<dbReference type="InterPro" id="IPR036942">
    <property type="entry name" value="Beta-barrel_TonB_sf"/>
</dbReference>
<evidence type="ECO:0000256" key="6">
    <source>
        <dbReference type="ARBA" id="ARBA00022729"/>
    </source>
</evidence>
<proteinExistence type="inferred from homology"/>
<dbReference type="PROSITE" id="PS52016">
    <property type="entry name" value="TONB_DEPENDENT_REC_3"/>
    <property type="match status" value="1"/>
</dbReference>
<keyword evidence="5 12" id="KW-0812">Transmembrane</keyword>
<dbReference type="Proteomes" id="UP001168540">
    <property type="component" value="Unassembled WGS sequence"/>
</dbReference>
<dbReference type="Gene3D" id="2.170.130.10">
    <property type="entry name" value="TonB-dependent receptor, plug domain"/>
    <property type="match status" value="1"/>
</dbReference>
<evidence type="ECO:0000256" key="1">
    <source>
        <dbReference type="ARBA" id="ARBA00004571"/>
    </source>
</evidence>
<keyword evidence="18" id="KW-1185">Reference proteome</keyword>
<feature type="domain" description="TonB-dependent receptor plug" evidence="16">
    <location>
        <begin position="47"/>
        <end position="152"/>
    </location>
</feature>
<evidence type="ECO:0000313" key="18">
    <source>
        <dbReference type="Proteomes" id="UP001168540"/>
    </source>
</evidence>
<dbReference type="Gene3D" id="2.40.170.20">
    <property type="entry name" value="TonB-dependent receptor, beta-barrel domain"/>
    <property type="match status" value="1"/>
</dbReference>
<evidence type="ECO:0000259" key="16">
    <source>
        <dbReference type="Pfam" id="PF07715"/>
    </source>
</evidence>
<dbReference type="CDD" id="cd01347">
    <property type="entry name" value="ligand_gated_channel"/>
    <property type="match status" value="1"/>
</dbReference>